<feature type="region of interest" description="Disordered" evidence="1">
    <location>
        <begin position="121"/>
        <end position="144"/>
    </location>
</feature>
<feature type="chain" id="PRO_5002044211" evidence="2">
    <location>
        <begin position="24"/>
        <end position="144"/>
    </location>
</feature>
<keyword evidence="2" id="KW-0732">Signal</keyword>
<sequence>MMTLGRLTLAFSAYSFLAASSTASTMFRSASRHRSTSAGSLSRSKLWKRYDTTVVSGAELATAAEVIRMKDQLERADLHDEAFEDLLVAVGVLGDAEESLAGALLHPGDEVVLRLQHLDAPATQPPDARGHPPSCPRAPRPQAQ</sequence>
<name>A0A0A9EUT5_ARUDO</name>
<organism evidence="3">
    <name type="scientific">Arundo donax</name>
    <name type="common">Giant reed</name>
    <name type="synonym">Donax arundinaceus</name>
    <dbReference type="NCBI Taxonomy" id="35708"/>
    <lineage>
        <taxon>Eukaryota</taxon>
        <taxon>Viridiplantae</taxon>
        <taxon>Streptophyta</taxon>
        <taxon>Embryophyta</taxon>
        <taxon>Tracheophyta</taxon>
        <taxon>Spermatophyta</taxon>
        <taxon>Magnoliopsida</taxon>
        <taxon>Liliopsida</taxon>
        <taxon>Poales</taxon>
        <taxon>Poaceae</taxon>
        <taxon>PACMAD clade</taxon>
        <taxon>Arundinoideae</taxon>
        <taxon>Arundineae</taxon>
        <taxon>Arundo</taxon>
    </lineage>
</organism>
<proteinExistence type="predicted"/>
<dbReference type="AlphaFoldDB" id="A0A0A9EUT5"/>
<feature type="compositionally biased region" description="Pro residues" evidence="1">
    <location>
        <begin position="133"/>
        <end position="144"/>
    </location>
</feature>
<reference evidence="3" key="1">
    <citation type="submission" date="2014-09" db="EMBL/GenBank/DDBJ databases">
        <authorList>
            <person name="Magalhaes I.L.F."/>
            <person name="Oliveira U."/>
            <person name="Santos F.R."/>
            <person name="Vidigal T.H.D.A."/>
            <person name="Brescovit A.D."/>
            <person name="Santos A.J."/>
        </authorList>
    </citation>
    <scope>NUCLEOTIDE SEQUENCE</scope>
    <source>
        <tissue evidence="3">Shoot tissue taken approximately 20 cm above the soil surface</tissue>
    </source>
</reference>
<evidence type="ECO:0000313" key="3">
    <source>
        <dbReference type="EMBL" id="JAD99812.1"/>
    </source>
</evidence>
<evidence type="ECO:0000256" key="2">
    <source>
        <dbReference type="SAM" id="SignalP"/>
    </source>
</evidence>
<protein>
    <submittedName>
        <fullName evidence="3">VHA-E2</fullName>
    </submittedName>
</protein>
<dbReference type="EMBL" id="GBRH01198083">
    <property type="protein sequence ID" value="JAD99812.1"/>
    <property type="molecule type" value="Transcribed_RNA"/>
</dbReference>
<evidence type="ECO:0000256" key="1">
    <source>
        <dbReference type="SAM" id="MobiDB-lite"/>
    </source>
</evidence>
<reference evidence="3" key="2">
    <citation type="journal article" date="2015" name="Data Brief">
        <title>Shoot transcriptome of the giant reed, Arundo donax.</title>
        <authorList>
            <person name="Barrero R.A."/>
            <person name="Guerrero F.D."/>
            <person name="Moolhuijzen P."/>
            <person name="Goolsby J.A."/>
            <person name="Tidwell J."/>
            <person name="Bellgard S.E."/>
            <person name="Bellgard M.I."/>
        </authorList>
    </citation>
    <scope>NUCLEOTIDE SEQUENCE</scope>
    <source>
        <tissue evidence="3">Shoot tissue taken approximately 20 cm above the soil surface</tissue>
    </source>
</reference>
<feature type="signal peptide" evidence="2">
    <location>
        <begin position="1"/>
        <end position="23"/>
    </location>
</feature>
<accession>A0A0A9EUT5</accession>